<reference evidence="1 2" key="1">
    <citation type="submission" date="2014-10" db="EMBL/GenBank/DDBJ databases">
        <authorList>
            <person name="Seo M.-J."/>
            <person name="Seok Y.J."/>
            <person name="Cha I.-T."/>
        </authorList>
    </citation>
    <scope>NUCLEOTIDE SEQUENCE [LARGE SCALE GENOMIC DNA]</scope>
    <source>
        <strain evidence="1 2">NEU</strain>
    </source>
</reference>
<dbReference type="Proteomes" id="UP000180246">
    <property type="component" value="Unassembled WGS sequence"/>
</dbReference>
<sequence>MSEAKSAYLLNVVEVDRDKRVRCQAEGCGHSVYARIHILLVDGQFQVLGGNCFQRLYGRGLQDAKSYYGGSAGSPTQLDDDMRLLLATNTAEFVERLETWRLELEALTETRRALVQNNADRPAMHEEVTPAAAGGEGTSPGQRRPLSTAGLHPSRFVYVFDGPSAAAYEGRAVLRWQWIKDKATIASRLATYKANPVPGTNQDFVVRCYKQFEHKTPYLFALAVEQVHFMPKKNTLRALDELGLIEHV</sequence>
<comment type="caution">
    <text evidence="1">The sequence shown here is derived from an EMBL/GenBank/DDBJ whole genome shotgun (WGS) entry which is preliminary data.</text>
</comment>
<evidence type="ECO:0000313" key="1">
    <source>
        <dbReference type="EMBL" id="OIJ40989.1"/>
    </source>
</evidence>
<gene>
    <name evidence="1" type="ORF">LO55_4088</name>
</gene>
<organism evidence="1 2">
    <name type="scientific">Massilia timonae</name>
    <dbReference type="NCBI Taxonomy" id="47229"/>
    <lineage>
        <taxon>Bacteria</taxon>
        <taxon>Pseudomonadati</taxon>
        <taxon>Pseudomonadota</taxon>
        <taxon>Betaproteobacteria</taxon>
        <taxon>Burkholderiales</taxon>
        <taxon>Oxalobacteraceae</taxon>
        <taxon>Telluria group</taxon>
        <taxon>Massilia</taxon>
    </lineage>
</organism>
<accession>A0A1S2N7G1</accession>
<evidence type="ECO:0000313" key="2">
    <source>
        <dbReference type="Proteomes" id="UP000180246"/>
    </source>
</evidence>
<protein>
    <submittedName>
        <fullName evidence="1">Uncharacterized protein</fullName>
    </submittedName>
</protein>
<dbReference type="EMBL" id="JRYB01000001">
    <property type="protein sequence ID" value="OIJ40989.1"/>
    <property type="molecule type" value="Genomic_DNA"/>
</dbReference>
<dbReference type="RefSeq" id="WP_071362860.1">
    <property type="nucleotide sequence ID" value="NZ_JRYB01000001.1"/>
</dbReference>
<proteinExistence type="predicted"/>
<name>A0A1S2N7G1_9BURK</name>
<dbReference type="AlphaFoldDB" id="A0A1S2N7G1"/>